<name>A0A080ZFX7_PHYNI</name>
<evidence type="ECO:0000313" key="2">
    <source>
        <dbReference type="Proteomes" id="UP000028582"/>
    </source>
</evidence>
<comment type="caution">
    <text evidence="1">The sequence shown here is derived from an EMBL/GenBank/DDBJ whole genome shotgun (WGS) entry which is preliminary data.</text>
</comment>
<dbReference type="Proteomes" id="UP000028582">
    <property type="component" value="Unassembled WGS sequence"/>
</dbReference>
<proteinExistence type="predicted"/>
<dbReference type="EMBL" id="ANJA01003182">
    <property type="protein sequence ID" value="ETO65538.1"/>
    <property type="molecule type" value="Genomic_DNA"/>
</dbReference>
<gene>
    <name evidence="1" type="ORF">F444_17166</name>
</gene>
<evidence type="ECO:0000313" key="1">
    <source>
        <dbReference type="EMBL" id="ETO65538.1"/>
    </source>
</evidence>
<reference evidence="1 2" key="1">
    <citation type="submission" date="2013-11" db="EMBL/GenBank/DDBJ databases">
        <title>The Genome Sequence of Phytophthora parasitica P1976.</title>
        <authorList>
            <consortium name="The Broad Institute Genomics Platform"/>
            <person name="Russ C."/>
            <person name="Tyler B."/>
            <person name="Panabieres F."/>
            <person name="Shan W."/>
            <person name="Tripathy S."/>
            <person name="Grunwald N."/>
            <person name="Machado M."/>
            <person name="Johnson C.S."/>
            <person name="Walker B."/>
            <person name="Young S."/>
            <person name="Zeng Q."/>
            <person name="Gargeya S."/>
            <person name="Fitzgerald M."/>
            <person name="Haas B."/>
            <person name="Abouelleil A."/>
            <person name="Allen A.W."/>
            <person name="Alvarado L."/>
            <person name="Arachchi H.M."/>
            <person name="Berlin A.M."/>
            <person name="Chapman S.B."/>
            <person name="Gainer-Dewar J."/>
            <person name="Goldberg J."/>
            <person name="Griggs A."/>
            <person name="Gujja S."/>
            <person name="Hansen M."/>
            <person name="Howarth C."/>
            <person name="Imamovic A."/>
            <person name="Ireland A."/>
            <person name="Larimer J."/>
            <person name="McCowan C."/>
            <person name="Murphy C."/>
            <person name="Pearson M."/>
            <person name="Poon T.W."/>
            <person name="Priest M."/>
            <person name="Roberts A."/>
            <person name="Saif S."/>
            <person name="Shea T."/>
            <person name="Sisk P."/>
            <person name="Sykes S."/>
            <person name="Wortman J."/>
            <person name="Nusbaum C."/>
            <person name="Birren B."/>
        </authorList>
    </citation>
    <scope>NUCLEOTIDE SEQUENCE [LARGE SCALE GENOMIC DNA]</scope>
    <source>
        <strain evidence="1 2">P1976</strain>
    </source>
</reference>
<sequence length="67" mass="7384">MAVPITGCNYIIPRSIIETAGDFQCGKVSPFDPNEPDPSKHHYQMVGAHNPSIHRSFAWDTGLSSQE</sequence>
<accession>A0A080ZFX7</accession>
<organism evidence="1 2">
    <name type="scientific">Phytophthora nicotianae P1976</name>
    <dbReference type="NCBI Taxonomy" id="1317066"/>
    <lineage>
        <taxon>Eukaryota</taxon>
        <taxon>Sar</taxon>
        <taxon>Stramenopiles</taxon>
        <taxon>Oomycota</taxon>
        <taxon>Peronosporomycetes</taxon>
        <taxon>Peronosporales</taxon>
        <taxon>Peronosporaceae</taxon>
        <taxon>Phytophthora</taxon>
    </lineage>
</organism>
<dbReference type="AlphaFoldDB" id="A0A080ZFX7"/>
<protein>
    <submittedName>
        <fullName evidence="1">Uncharacterized protein</fullName>
    </submittedName>
</protein>